<keyword evidence="3" id="KW-1185">Reference proteome</keyword>
<evidence type="ECO:0000256" key="1">
    <source>
        <dbReference type="SAM" id="MobiDB-lite"/>
    </source>
</evidence>
<gene>
    <name evidence="2" type="ORF">Harman_22020</name>
</gene>
<evidence type="ECO:0008006" key="4">
    <source>
        <dbReference type="Google" id="ProtNLM"/>
    </source>
</evidence>
<accession>A0A4C2EKQ1</accession>
<reference evidence="2 3" key="1">
    <citation type="submission" date="2019-02" db="EMBL/GenBank/DDBJ databases">
        <title>Haloarcula mannanilyticum sp. nov., a mannan degrading haloarchaeon isolated from commercial salt.</title>
        <authorList>
            <person name="Enomoto S."/>
            <person name="Shimane Y."/>
            <person name="Kamekura M."/>
            <person name="Ito T."/>
            <person name="Moriya O."/>
            <person name="Ihara K."/>
            <person name="Takahashi-Ando N."/>
            <person name="Fukushima Y."/>
            <person name="Yoshida Y."/>
            <person name="Usama R."/>
            <person name="Takai K."/>
            <person name="Minegishi H."/>
        </authorList>
    </citation>
    <scope>NUCLEOTIDE SEQUENCE [LARGE SCALE GENOMIC DNA]</scope>
    <source>
        <strain evidence="2 3">MD130-1</strain>
    </source>
</reference>
<sequence>MASDALEQRQSTTPDLTTVEARCTGHVRRVVGESSLSFTFEGDTLRDFLDAFFREYDVSDMLIAETEADATTEGWAPEMADLPGDWEKNPEGEQTRCYARVAVNGEFNEHLDGLNTELEAGDRVSLMFPFIFCC</sequence>
<proteinExistence type="predicted"/>
<dbReference type="InterPro" id="IPR016155">
    <property type="entry name" value="Mopterin_synth/thiamin_S_b"/>
</dbReference>
<dbReference type="OrthoDB" id="240306at2157"/>
<comment type="caution">
    <text evidence="2">The sequence shown here is derived from an EMBL/GenBank/DDBJ whole genome shotgun (WGS) entry which is preliminary data.</text>
</comment>
<dbReference type="InterPro" id="IPR012675">
    <property type="entry name" value="Beta-grasp_dom_sf"/>
</dbReference>
<evidence type="ECO:0000313" key="2">
    <source>
        <dbReference type="EMBL" id="GCF14267.1"/>
    </source>
</evidence>
<dbReference type="EMBL" id="BIXZ01000003">
    <property type="protein sequence ID" value="GCF14267.1"/>
    <property type="molecule type" value="Genomic_DNA"/>
</dbReference>
<name>A0A4C2EKQ1_9EURY</name>
<feature type="region of interest" description="Disordered" evidence="1">
    <location>
        <begin position="69"/>
        <end position="89"/>
    </location>
</feature>
<dbReference type="AlphaFoldDB" id="A0A4C2EKQ1"/>
<dbReference type="Proteomes" id="UP000304382">
    <property type="component" value="Unassembled WGS sequence"/>
</dbReference>
<organism evidence="2 3">
    <name type="scientific">Haloarcula mannanilytica</name>
    <dbReference type="NCBI Taxonomy" id="2509225"/>
    <lineage>
        <taxon>Archaea</taxon>
        <taxon>Methanobacteriati</taxon>
        <taxon>Methanobacteriota</taxon>
        <taxon>Stenosarchaea group</taxon>
        <taxon>Halobacteria</taxon>
        <taxon>Halobacteriales</taxon>
        <taxon>Haloarculaceae</taxon>
        <taxon>Haloarcula</taxon>
    </lineage>
</organism>
<protein>
    <recommendedName>
        <fullName evidence="4">Pterin cluster protein</fullName>
    </recommendedName>
</protein>
<evidence type="ECO:0000313" key="3">
    <source>
        <dbReference type="Proteomes" id="UP000304382"/>
    </source>
</evidence>
<dbReference type="RefSeq" id="WP_137683863.1">
    <property type="nucleotide sequence ID" value="NZ_BIXZ01000003.1"/>
</dbReference>
<dbReference type="SUPFAM" id="SSF54285">
    <property type="entry name" value="MoaD/ThiS"/>
    <property type="match status" value="1"/>
</dbReference>
<dbReference type="Gene3D" id="3.10.20.30">
    <property type="match status" value="1"/>
</dbReference>